<gene>
    <name evidence="1" type="ORF">EZ216_00370</name>
</gene>
<keyword evidence="2" id="KW-1185">Reference proteome</keyword>
<dbReference type="Proteomes" id="UP000297839">
    <property type="component" value="Unassembled WGS sequence"/>
</dbReference>
<dbReference type="Pfam" id="PF09965">
    <property type="entry name" value="DUF2199"/>
    <property type="match status" value="1"/>
</dbReference>
<reference evidence="1 2" key="1">
    <citation type="submission" date="2019-03" db="EMBL/GenBank/DDBJ databases">
        <title>Ramlibacter sp. 18x22-1, whole genome shotgun sequence.</title>
        <authorList>
            <person name="Zhang X."/>
            <person name="Feng G."/>
            <person name="Zhu H."/>
        </authorList>
    </citation>
    <scope>NUCLEOTIDE SEQUENCE [LARGE SCALE GENOMIC DNA]</scope>
    <source>
        <strain evidence="1 2">18x22-1</strain>
    </source>
</reference>
<dbReference type="RefSeq" id="WP_135247594.1">
    <property type="nucleotide sequence ID" value="NZ_SMLK01000001.1"/>
</dbReference>
<evidence type="ECO:0000313" key="2">
    <source>
        <dbReference type="Proteomes" id="UP000297839"/>
    </source>
</evidence>
<sequence>MAAIFAFKCSCCGKVHEGSPSYAFKAPDHYASLSEEQKAAMGRINTDLCTVTRGEGTDYFIRTVLEIPIHGVAEPFTWGVWVSLSEKSFKRYVETYDEPVEGDGFFGWVCNAIPWYPPAEPLATDVAVQLGGKRPLLFLHHGGSDDHPLIVDQRRGISVAKAQEIAEFLQHPA</sequence>
<evidence type="ECO:0000313" key="1">
    <source>
        <dbReference type="EMBL" id="TFZ07657.1"/>
    </source>
</evidence>
<proteinExistence type="predicted"/>
<accession>A0A4Z0C7L0</accession>
<protein>
    <submittedName>
        <fullName evidence="1">DUF2199 domain-containing protein</fullName>
    </submittedName>
</protein>
<comment type="caution">
    <text evidence="1">The sequence shown here is derived from an EMBL/GenBank/DDBJ whole genome shotgun (WGS) entry which is preliminary data.</text>
</comment>
<organism evidence="1 2">
    <name type="scientific">Ramlibacter humi</name>
    <dbReference type="NCBI Taxonomy" id="2530451"/>
    <lineage>
        <taxon>Bacteria</taxon>
        <taxon>Pseudomonadati</taxon>
        <taxon>Pseudomonadota</taxon>
        <taxon>Betaproteobacteria</taxon>
        <taxon>Burkholderiales</taxon>
        <taxon>Comamonadaceae</taxon>
        <taxon>Ramlibacter</taxon>
    </lineage>
</organism>
<dbReference type="AlphaFoldDB" id="A0A4Z0C7L0"/>
<dbReference type="OrthoDB" id="4404538at2"/>
<dbReference type="InterPro" id="IPR018697">
    <property type="entry name" value="DUF2199"/>
</dbReference>
<dbReference type="EMBL" id="SMLK01000001">
    <property type="protein sequence ID" value="TFZ07657.1"/>
    <property type="molecule type" value="Genomic_DNA"/>
</dbReference>
<name>A0A4Z0C7L0_9BURK</name>